<dbReference type="VEuPathDB" id="VectorBase:ADIR014157"/>
<name>A0A182NW76_9DIPT</name>
<dbReference type="EnsemblMetazoa" id="ADIR014157-RA">
    <property type="protein sequence ID" value="ADIR014157-PA"/>
    <property type="gene ID" value="ADIR014157"/>
</dbReference>
<accession>A0A182NW76</accession>
<evidence type="ECO:0000313" key="2">
    <source>
        <dbReference type="Proteomes" id="UP000075884"/>
    </source>
</evidence>
<dbReference type="Proteomes" id="UP000075884">
    <property type="component" value="Unassembled WGS sequence"/>
</dbReference>
<dbReference type="AlphaFoldDB" id="A0A182NW76"/>
<reference evidence="2" key="1">
    <citation type="submission" date="2013-03" db="EMBL/GenBank/DDBJ databases">
        <title>The Genome Sequence of Anopheles dirus WRAIR2.</title>
        <authorList>
            <consortium name="The Broad Institute Genomics Platform"/>
            <person name="Neafsey D.E."/>
            <person name="Walton C."/>
            <person name="Walker B."/>
            <person name="Young S.K."/>
            <person name="Zeng Q."/>
            <person name="Gargeya S."/>
            <person name="Fitzgerald M."/>
            <person name="Haas B."/>
            <person name="Abouelleil A."/>
            <person name="Allen A.W."/>
            <person name="Alvarado L."/>
            <person name="Arachchi H.M."/>
            <person name="Berlin A.M."/>
            <person name="Chapman S.B."/>
            <person name="Gainer-Dewar J."/>
            <person name="Goldberg J."/>
            <person name="Griggs A."/>
            <person name="Gujja S."/>
            <person name="Hansen M."/>
            <person name="Howarth C."/>
            <person name="Imamovic A."/>
            <person name="Ireland A."/>
            <person name="Larimer J."/>
            <person name="McCowan C."/>
            <person name="Murphy C."/>
            <person name="Pearson M."/>
            <person name="Poon T.W."/>
            <person name="Priest M."/>
            <person name="Roberts A."/>
            <person name="Saif S."/>
            <person name="Shea T."/>
            <person name="Sisk P."/>
            <person name="Sykes S."/>
            <person name="Wortman J."/>
            <person name="Nusbaum C."/>
            <person name="Birren B."/>
        </authorList>
    </citation>
    <scope>NUCLEOTIDE SEQUENCE [LARGE SCALE GENOMIC DNA]</scope>
    <source>
        <strain evidence="2">WRAIR2</strain>
    </source>
</reference>
<keyword evidence="2" id="KW-1185">Reference proteome</keyword>
<evidence type="ECO:0000313" key="1">
    <source>
        <dbReference type="EnsemblMetazoa" id="ADIR014157-PA"/>
    </source>
</evidence>
<proteinExistence type="predicted"/>
<sequence length="72" mass="8511">MNLLYHQLIPLSIRSFKPNSFKLSISITCKQDARAQGNRTMKAYVSSIRWSAIFQNINVILIMMENRYNRKF</sequence>
<organism evidence="1 2">
    <name type="scientific">Anopheles dirus</name>
    <dbReference type="NCBI Taxonomy" id="7168"/>
    <lineage>
        <taxon>Eukaryota</taxon>
        <taxon>Metazoa</taxon>
        <taxon>Ecdysozoa</taxon>
        <taxon>Arthropoda</taxon>
        <taxon>Hexapoda</taxon>
        <taxon>Insecta</taxon>
        <taxon>Pterygota</taxon>
        <taxon>Neoptera</taxon>
        <taxon>Endopterygota</taxon>
        <taxon>Diptera</taxon>
        <taxon>Nematocera</taxon>
        <taxon>Culicoidea</taxon>
        <taxon>Culicidae</taxon>
        <taxon>Anophelinae</taxon>
        <taxon>Anopheles</taxon>
    </lineage>
</organism>
<reference evidence="1" key="2">
    <citation type="submission" date="2020-05" db="UniProtKB">
        <authorList>
            <consortium name="EnsemblMetazoa"/>
        </authorList>
    </citation>
    <scope>IDENTIFICATION</scope>
    <source>
        <strain evidence="1">WRAIR2</strain>
    </source>
</reference>
<protein>
    <submittedName>
        <fullName evidence="1">Uncharacterized protein</fullName>
    </submittedName>
</protein>